<dbReference type="EMBL" id="PJQD01000015">
    <property type="protein sequence ID" value="POY75454.1"/>
    <property type="molecule type" value="Genomic_DNA"/>
</dbReference>
<feature type="compositionally biased region" description="Polar residues" evidence="1">
    <location>
        <begin position="156"/>
        <end position="171"/>
    </location>
</feature>
<feature type="compositionally biased region" description="Polar residues" evidence="1">
    <location>
        <begin position="537"/>
        <end position="546"/>
    </location>
</feature>
<feature type="compositionally biased region" description="Acidic residues" evidence="1">
    <location>
        <begin position="312"/>
        <end position="322"/>
    </location>
</feature>
<evidence type="ECO:0008006" key="4">
    <source>
        <dbReference type="Google" id="ProtNLM"/>
    </source>
</evidence>
<feature type="compositionally biased region" description="Low complexity" evidence="1">
    <location>
        <begin position="1505"/>
        <end position="1517"/>
    </location>
</feature>
<gene>
    <name evidence="2" type="ORF">BMF94_1527</name>
</gene>
<protein>
    <recommendedName>
        <fullName evidence="4">Proteophosphoglycan ppg4</fullName>
    </recommendedName>
</protein>
<sequence>MESNASRTGYSTPVSPSATRLAAGRAVPHPLNLGSNEKAGGVAGQLPREQDGAMTGGDDLRGEAGELATQDDVLDAPAQVDPARGESATGSLNTAFLSTPTTAGTSYSSLSATRSDTSATSAKPSPRLAGGPLPSPNRPASTYLNRPTRSAGLGYNTANGPSPRRMTSASAPYQAGSKATESAAPGSRFLLTVVPPTHLPHDPPHPRANPQASGYGPPEHFRRGTLVPLYPTLSSQLAAIAREYGLPSSGGLVLYLLSTSDPTTQAPFPQAAGLSGDGGPRIGEHAWNMLWGQLLAEEEAERYRLEYGFDIGSDEEEGDDEQLPPVPPIPSQHTKAQLQSEIMSAGMSSDEGGAAGSATSSDADPSTAAAAGQNGQPSLSASAAAQAALGRGMPSSTSPSGRSSRRIGSLPALSQRQTSRQSQRGAAVRNGLRSSSYLYSSVPPSATSSAYSHRSVSYSPSLFSSQNGAPAATALPVYGSSVVVGKVEFDVHASSRQGKWYESWLASANPSPVVEASPAPFAAGFSRSVEDSEPTRMPSSESRQQLRLPSMLAHQMNPVKRSGFVAQPFTFPRRPRDSDLSRAASSDDDGGETMSMMAGHGHAASPPEDLAEQMRPFGLPSIEDAGIVTPRPFHTRAASSVASRRDSIPSPERESTSRAQAEDSGYAPLDDGEDAVGLESTHVRNASTSSKSTFAGSDDGSRYGAGSSRTLPTADPLGDVFGSDEAVWRHIADDESLPRQRDAADPIVSTGLGITEASLIAGFPTAAGVAERPIQPSELPPQDDIADVAALLSPTSMSMPTASALLASPIRLDSSKEAADETGVFPSSSQAEKRASSFIPTHATRRSISTVNFTVRPPSTVASRSPEEQAQRTNRHGWTEIPAVVDGTMSASTSISSIAGLTEESVGAESATASTIGLERNLDELEQALAELSPARAPTATPATPAKAAELPVERSINEASGHVTPSATPKEPVSPQPNSLLSSRPPFRYGFSVSSPQAEPSTLATAQEASRPSMEASDDAPVMESARLPAPTGLTVETSPDGRIPRSSSLQKPEPTEPHLVALPPSPNPSSTAFFPDEVQEVVASLREVPAIPSASPSWPEPTTLPFQVVSPKSSKTVTFEDDEESLKEEEIPPVVADRERPSENKGLSLGSSSPRLPALAPSVPAVPPPPADETSQEQATDASKASPGRSPNRLKKLRTGMWGSNRKAAEVPKDLPKMDAPKAAKEPAPEEATNGLKSPSLGSFFTRFGKKPRKSDASTSAAETTDEDAPVVPSSASEITPAAIGYEAEAHSSSSVEDHQTEAPAVNEDDRVNVAGIGRVRTMSVASMRSPESPQVPHPRFPASLAAQALKASTQAPQIPTIPTSPATTATFTEQFDNFIARPSVVLSPTAKPFIPSFSPPATPQAVPRSDDSQASTSPSAFPVPPGPSSASRSAPVTPAAWTLATPRQRLRSKHRLSADIDQLLSQMHDIDFGPDDDAKEEMRKSLLGGAPSSEAVSSLAREAVAAVSTTSESAPGGDKPVSPVGAGTSLAYDASASSTSPQLELTSLKLSPQSATNGVAGADESAERPSSADLVTLGAIMTANLASPPLSPDVLPEPPLQGTKISPTSPATPAGRLPPAAIQA</sequence>
<feature type="region of interest" description="Disordered" evidence="1">
    <location>
        <begin position="961"/>
        <end position="1075"/>
    </location>
</feature>
<feature type="compositionally biased region" description="Polar residues" evidence="1">
    <location>
        <begin position="683"/>
        <end position="695"/>
    </location>
</feature>
<comment type="caution">
    <text evidence="2">The sequence shown here is derived from an EMBL/GenBank/DDBJ whole genome shotgun (WGS) entry which is preliminary data.</text>
</comment>
<evidence type="ECO:0000313" key="2">
    <source>
        <dbReference type="EMBL" id="POY75454.1"/>
    </source>
</evidence>
<feature type="compositionally biased region" description="Basic and acidic residues" evidence="1">
    <location>
        <begin position="1209"/>
        <end position="1230"/>
    </location>
</feature>
<feature type="compositionally biased region" description="Pro residues" evidence="1">
    <location>
        <begin position="1592"/>
        <end position="1602"/>
    </location>
</feature>
<feature type="region of interest" description="Disordered" evidence="1">
    <location>
        <begin position="563"/>
        <end position="717"/>
    </location>
</feature>
<reference evidence="2 3" key="1">
    <citation type="journal article" date="2018" name="Front. Microbiol.">
        <title>Prospects for Fungal Bioremediation of Acidic Radioactive Waste Sites: Characterization and Genome Sequence of Rhodotorula taiwanensis MD1149.</title>
        <authorList>
            <person name="Tkavc R."/>
            <person name="Matrosova V.Y."/>
            <person name="Grichenko O.E."/>
            <person name="Gostincar C."/>
            <person name="Volpe R.P."/>
            <person name="Klimenkova P."/>
            <person name="Gaidamakova E.K."/>
            <person name="Zhou C.E."/>
            <person name="Stewart B.J."/>
            <person name="Lyman M.G."/>
            <person name="Malfatti S.A."/>
            <person name="Rubinfeld B."/>
            <person name="Courtot M."/>
            <person name="Singh J."/>
            <person name="Dalgard C.L."/>
            <person name="Hamilton T."/>
            <person name="Frey K.G."/>
            <person name="Gunde-Cimerman N."/>
            <person name="Dugan L."/>
            <person name="Daly M.J."/>
        </authorList>
    </citation>
    <scope>NUCLEOTIDE SEQUENCE [LARGE SCALE GENOMIC DNA]</scope>
    <source>
        <strain evidence="2 3">MD1149</strain>
    </source>
</reference>
<feature type="region of interest" description="Disordered" evidence="1">
    <location>
        <begin position="1290"/>
        <end position="1315"/>
    </location>
</feature>
<feature type="compositionally biased region" description="Low complexity" evidence="1">
    <location>
        <begin position="1355"/>
        <end position="1370"/>
    </location>
</feature>
<name>A0A2S5BFB1_9BASI</name>
<feature type="compositionally biased region" description="Polar residues" evidence="1">
    <location>
        <begin position="138"/>
        <end position="148"/>
    </location>
</feature>
<keyword evidence="3" id="KW-1185">Reference proteome</keyword>
<feature type="compositionally biased region" description="Basic and acidic residues" evidence="1">
    <location>
        <begin position="643"/>
        <end position="656"/>
    </location>
</feature>
<evidence type="ECO:0000256" key="1">
    <source>
        <dbReference type="SAM" id="MobiDB-lite"/>
    </source>
</evidence>
<feature type="compositionally biased region" description="Polar residues" evidence="1">
    <location>
        <begin position="331"/>
        <end position="342"/>
    </location>
</feature>
<feature type="region of interest" description="Disordered" evidence="1">
    <location>
        <begin position="856"/>
        <end position="881"/>
    </location>
</feature>
<accession>A0A2S5BFB1</accession>
<feature type="compositionally biased region" description="Polar residues" evidence="1">
    <location>
        <begin position="1538"/>
        <end position="1560"/>
    </location>
</feature>
<feature type="region of interest" description="Disordered" evidence="1">
    <location>
        <begin position="1472"/>
        <end position="1576"/>
    </location>
</feature>
<feature type="region of interest" description="Disordered" evidence="1">
    <location>
        <begin position="526"/>
        <end position="546"/>
    </location>
</feature>
<feature type="compositionally biased region" description="Low complexity" evidence="1">
    <location>
        <begin position="1148"/>
        <end position="1165"/>
    </location>
</feature>
<evidence type="ECO:0000313" key="3">
    <source>
        <dbReference type="Proteomes" id="UP000237144"/>
    </source>
</evidence>
<feature type="compositionally biased region" description="Polar residues" evidence="1">
    <location>
        <begin position="88"/>
        <end position="104"/>
    </location>
</feature>
<feature type="compositionally biased region" description="Polar residues" evidence="1">
    <location>
        <begin position="1"/>
        <end position="18"/>
    </location>
</feature>
<feature type="region of interest" description="Disordered" evidence="1">
    <location>
        <begin position="1350"/>
        <end position="1370"/>
    </location>
</feature>
<feature type="region of interest" description="Disordered" evidence="1">
    <location>
        <begin position="1588"/>
        <end position="1627"/>
    </location>
</feature>
<feature type="region of interest" description="Disordered" evidence="1">
    <location>
        <begin position="1392"/>
        <end position="1457"/>
    </location>
</feature>
<dbReference type="STRING" id="741276.A0A2S5BFB1"/>
<organism evidence="2 3">
    <name type="scientific">Rhodotorula taiwanensis</name>
    <dbReference type="NCBI Taxonomy" id="741276"/>
    <lineage>
        <taxon>Eukaryota</taxon>
        <taxon>Fungi</taxon>
        <taxon>Dikarya</taxon>
        <taxon>Basidiomycota</taxon>
        <taxon>Pucciniomycotina</taxon>
        <taxon>Microbotryomycetes</taxon>
        <taxon>Sporidiobolales</taxon>
        <taxon>Sporidiobolaceae</taxon>
        <taxon>Rhodotorula</taxon>
    </lineage>
</organism>
<feature type="compositionally biased region" description="Low complexity" evidence="1">
    <location>
        <begin position="105"/>
        <end position="122"/>
    </location>
</feature>
<feature type="region of interest" description="Disordered" evidence="1">
    <location>
        <begin position="1093"/>
        <end position="1276"/>
    </location>
</feature>
<feature type="region of interest" description="Disordered" evidence="1">
    <location>
        <begin position="312"/>
        <end position="430"/>
    </location>
</feature>
<dbReference type="OrthoDB" id="2526154at2759"/>
<proteinExistence type="predicted"/>
<feature type="compositionally biased region" description="Low complexity" evidence="1">
    <location>
        <begin position="344"/>
        <end position="424"/>
    </location>
</feature>
<feature type="region of interest" description="Disordered" evidence="1">
    <location>
        <begin position="1"/>
        <end position="220"/>
    </location>
</feature>
<feature type="compositionally biased region" description="Polar residues" evidence="1">
    <location>
        <begin position="993"/>
        <end position="1011"/>
    </location>
</feature>
<dbReference type="Proteomes" id="UP000237144">
    <property type="component" value="Unassembled WGS sequence"/>
</dbReference>